<protein>
    <submittedName>
        <fullName evidence="1">Uncharacterized protein</fullName>
    </submittedName>
</protein>
<keyword evidence="2" id="KW-1185">Reference proteome</keyword>
<gene>
    <name evidence="1" type="ORF">M422DRAFT_272707</name>
</gene>
<name>A0A0C9TAX1_SPHS4</name>
<evidence type="ECO:0000313" key="2">
    <source>
        <dbReference type="Proteomes" id="UP000054279"/>
    </source>
</evidence>
<organism evidence="1 2">
    <name type="scientific">Sphaerobolus stellatus (strain SS14)</name>
    <dbReference type="NCBI Taxonomy" id="990650"/>
    <lineage>
        <taxon>Eukaryota</taxon>
        <taxon>Fungi</taxon>
        <taxon>Dikarya</taxon>
        <taxon>Basidiomycota</taxon>
        <taxon>Agaricomycotina</taxon>
        <taxon>Agaricomycetes</taxon>
        <taxon>Phallomycetidae</taxon>
        <taxon>Geastrales</taxon>
        <taxon>Sphaerobolaceae</taxon>
        <taxon>Sphaerobolus</taxon>
    </lineage>
</organism>
<dbReference type="AlphaFoldDB" id="A0A0C9TAX1"/>
<dbReference type="EMBL" id="KN837377">
    <property type="protein sequence ID" value="KIJ26268.1"/>
    <property type="molecule type" value="Genomic_DNA"/>
</dbReference>
<reference evidence="1 2" key="1">
    <citation type="submission" date="2014-06" db="EMBL/GenBank/DDBJ databases">
        <title>Evolutionary Origins and Diversification of the Mycorrhizal Mutualists.</title>
        <authorList>
            <consortium name="DOE Joint Genome Institute"/>
            <consortium name="Mycorrhizal Genomics Consortium"/>
            <person name="Kohler A."/>
            <person name="Kuo A."/>
            <person name="Nagy L.G."/>
            <person name="Floudas D."/>
            <person name="Copeland A."/>
            <person name="Barry K.W."/>
            <person name="Cichocki N."/>
            <person name="Veneault-Fourrey C."/>
            <person name="LaButti K."/>
            <person name="Lindquist E.A."/>
            <person name="Lipzen A."/>
            <person name="Lundell T."/>
            <person name="Morin E."/>
            <person name="Murat C."/>
            <person name="Riley R."/>
            <person name="Ohm R."/>
            <person name="Sun H."/>
            <person name="Tunlid A."/>
            <person name="Henrissat B."/>
            <person name="Grigoriev I.V."/>
            <person name="Hibbett D.S."/>
            <person name="Martin F."/>
        </authorList>
    </citation>
    <scope>NUCLEOTIDE SEQUENCE [LARGE SCALE GENOMIC DNA]</scope>
    <source>
        <strain evidence="1 2">SS14</strain>
    </source>
</reference>
<dbReference type="HOGENOM" id="CLU_012055_1_0_1"/>
<proteinExistence type="predicted"/>
<dbReference type="OrthoDB" id="2965063at2759"/>
<dbReference type="Proteomes" id="UP000054279">
    <property type="component" value="Unassembled WGS sequence"/>
</dbReference>
<evidence type="ECO:0000313" key="1">
    <source>
        <dbReference type="EMBL" id="KIJ26268.1"/>
    </source>
</evidence>
<sequence length="850" mass="98142">MLIVRKILTKKKQRTAPLDGDTWIFDAMTIAKSTASVSKLIPVAGPYIEGGANLFYDALGLLRQMKKNKEDFKGLAEAIANLLSTFNEAIAGKTSDLTYPPEFLRMCSDFQSSMEKLSKEISLLITDSETKRLKGYIRADQIREIIANYRGNIQTLRENLVVYCTISTRVQLFEIGKKVTNLPQERNIALDEDFPEQEILQSDIRPLEEVNVIHSRHTGSLLFKEYHGTVLFNGKDYVTIRSYEGESAHERLKAELKLLAHIRHPNITQVAAVCFSKSFPSIVYYDDLRPIDWSSEDNKIFYGPYTISYLTGLYRQMRAQRGALVHIFDKLPSFFTRSPQDTLDDPYHGFEMWGLGFWDRHSRIVRVYIAGDGRPLLSLAPPRTNSSQHDMEEGSISGRVVSYSDNYISENTLRQIECQEERTLNPKKEATTLLRALFNIIPCSTPYWHFRVEPRRAKHPLYLGVLYCSHHAGNGWDRTPMGKEPVGMLFPLESHHYEYHNWTTDWRVSEPAEWQAHTHTARGIRLKFDLSYCPDSTGSFHISCTQSLTQSKSLESLHAYLAQLCHIKGILEDSFLGKCDSHNLQCILLVMELEWTVKVWKPVKRPDSPSVSELYLFIDDPVINQGHTEGPEVYWSKCPDGTTRITTLELYALGIERPPVVWLKLESLKLNLDLVDMLRDFYQSCGLNPFSNEVSNLLELPLPQHVKLEPKQFKRRHSFSAYQQMLSRQDKILQTNEIDFESVYYHLEDGGGMSSLIPHVSRYLPEEYEFLQEFNRRLGTKVAKYWVFMAAPELLPESLKLYDLRTTGHDFEYGETGIDVVYGEIPSRCWNFLKGHWSPWYDEKIPHYFM</sequence>
<dbReference type="CDD" id="cd21037">
    <property type="entry name" value="MLKL_NTD"/>
    <property type="match status" value="1"/>
</dbReference>
<dbReference type="InterPro" id="IPR059179">
    <property type="entry name" value="MLKL-like_MCAfunc"/>
</dbReference>
<accession>A0A0C9TAX1</accession>